<dbReference type="PANTHER" id="PTHR23291:SF112">
    <property type="entry name" value="GROWTH HORMONE-INDUCIBLE TRANSMEMBRANE PROTEIN"/>
    <property type="match status" value="1"/>
</dbReference>
<feature type="compositionally biased region" description="Low complexity" evidence="5">
    <location>
        <begin position="74"/>
        <end position="86"/>
    </location>
</feature>
<feature type="transmembrane region" description="Helical" evidence="6">
    <location>
        <begin position="319"/>
        <end position="337"/>
    </location>
</feature>
<evidence type="ECO:0000313" key="8">
    <source>
        <dbReference type="Proteomes" id="UP001211907"/>
    </source>
</evidence>
<evidence type="ECO:0000256" key="2">
    <source>
        <dbReference type="ARBA" id="ARBA00022692"/>
    </source>
</evidence>
<evidence type="ECO:0000256" key="4">
    <source>
        <dbReference type="ARBA" id="ARBA00023136"/>
    </source>
</evidence>
<evidence type="ECO:0000256" key="5">
    <source>
        <dbReference type="SAM" id="MobiDB-lite"/>
    </source>
</evidence>
<evidence type="ECO:0000256" key="3">
    <source>
        <dbReference type="ARBA" id="ARBA00022989"/>
    </source>
</evidence>
<feature type="region of interest" description="Disordered" evidence="5">
    <location>
        <begin position="123"/>
        <end position="154"/>
    </location>
</feature>
<dbReference type="Pfam" id="PF01027">
    <property type="entry name" value="Bax1-I"/>
    <property type="match status" value="1"/>
</dbReference>
<dbReference type="PANTHER" id="PTHR23291">
    <property type="entry name" value="BAX INHIBITOR-RELATED"/>
    <property type="match status" value="1"/>
</dbReference>
<name>A0AAD5SMS6_9FUNG</name>
<feature type="transmembrane region" description="Helical" evidence="6">
    <location>
        <begin position="213"/>
        <end position="232"/>
    </location>
</feature>
<organism evidence="7 8">
    <name type="scientific">Physocladia obscura</name>
    <dbReference type="NCBI Taxonomy" id="109957"/>
    <lineage>
        <taxon>Eukaryota</taxon>
        <taxon>Fungi</taxon>
        <taxon>Fungi incertae sedis</taxon>
        <taxon>Chytridiomycota</taxon>
        <taxon>Chytridiomycota incertae sedis</taxon>
        <taxon>Chytridiomycetes</taxon>
        <taxon>Chytridiales</taxon>
        <taxon>Chytriomycetaceae</taxon>
        <taxon>Physocladia</taxon>
    </lineage>
</organism>
<keyword evidence="4 6" id="KW-0472">Membrane</keyword>
<evidence type="ECO:0000313" key="7">
    <source>
        <dbReference type="EMBL" id="KAJ3081818.1"/>
    </source>
</evidence>
<dbReference type="AlphaFoldDB" id="A0AAD5SMS6"/>
<feature type="transmembrane region" description="Helical" evidence="6">
    <location>
        <begin position="375"/>
        <end position="393"/>
    </location>
</feature>
<accession>A0AAD5SMS6</accession>
<gene>
    <name evidence="7" type="ORF">HK100_009810</name>
</gene>
<evidence type="ECO:0000256" key="1">
    <source>
        <dbReference type="ARBA" id="ARBA00004141"/>
    </source>
</evidence>
<dbReference type="GO" id="GO:0005743">
    <property type="term" value="C:mitochondrial inner membrane"/>
    <property type="evidence" value="ECO:0007669"/>
    <property type="project" value="TreeGrafter"/>
</dbReference>
<proteinExistence type="predicted"/>
<comment type="caution">
    <text evidence="7">The sequence shown here is derived from an EMBL/GenBank/DDBJ whole genome shotgun (WGS) entry which is preliminary data.</text>
</comment>
<dbReference type="EMBL" id="JADGJH010005164">
    <property type="protein sequence ID" value="KAJ3081818.1"/>
    <property type="molecule type" value="Genomic_DNA"/>
</dbReference>
<feature type="transmembrane region" description="Helical" evidence="6">
    <location>
        <begin position="349"/>
        <end position="369"/>
    </location>
</feature>
<feature type="transmembrane region" description="Helical" evidence="6">
    <location>
        <begin position="161"/>
        <end position="179"/>
    </location>
</feature>
<feature type="transmembrane region" description="Helical" evidence="6">
    <location>
        <begin position="292"/>
        <end position="313"/>
    </location>
</feature>
<dbReference type="Proteomes" id="UP001211907">
    <property type="component" value="Unassembled WGS sequence"/>
</dbReference>
<protein>
    <submittedName>
        <fullName evidence="7">Uncharacterized protein</fullName>
    </submittedName>
</protein>
<dbReference type="InterPro" id="IPR006214">
    <property type="entry name" value="Bax_inhibitor_1-related"/>
</dbReference>
<feature type="region of interest" description="Disordered" evidence="5">
    <location>
        <begin position="59"/>
        <end position="90"/>
    </location>
</feature>
<keyword evidence="8" id="KW-1185">Reference proteome</keyword>
<keyword evidence="3 6" id="KW-1133">Transmembrane helix</keyword>
<evidence type="ECO:0000256" key="6">
    <source>
        <dbReference type="SAM" id="Phobius"/>
    </source>
</evidence>
<feature type="transmembrane region" description="Helical" evidence="6">
    <location>
        <begin position="244"/>
        <end position="263"/>
    </location>
</feature>
<comment type="subcellular location">
    <subcellularLocation>
        <location evidence="1">Membrane</location>
        <topology evidence="1">Multi-pass membrane protein</topology>
    </subcellularLocation>
</comment>
<reference evidence="7" key="1">
    <citation type="submission" date="2020-05" db="EMBL/GenBank/DDBJ databases">
        <title>Phylogenomic resolution of chytrid fungi.</title>
        <authorList>
            <person name="Stajich J.E."/>
            <person name="Amses K."/>
            <person name="Simmons R."/>
            <person name="Seto K."/>
            <person name="Myers J."/>
            <person name="Bonds A."/>
            <person name="Quandt C.A."/>
            <person name="Barry K."/>
            <person name="Liu P."/>
            <person name="Grigoriev I."/>
            <person name="Longcore J.E."/>
            <person name="James T.Y."/>
        </authorList>
    </citation>
    <scope>NUCLEOTIDE SEQUENCE</scope>
    <source>
        <strain evidence="7">JEL0513</strain>
    </source>
</reference>
<sequence length="430" mass="45163">MRILGLLGAQNAQATKVAILRRVTGGPQTISAHQLGLHFQRAKQPWASATATARYLSTVPPTQSQTQETKAKAEAAAAEPQSQAQQVSGFWSKKPAETWNTDHASSIPLTLPSAVDTPVVVAFSSSTSSNPPKSTPTSTNASESTSESNGSGNARSHGSRFFLGVSVAAAIIAAGAFAIDSRFNAHPPPPKHSLFKRDAIHTSEYLRKYINETFGYVGAACGVTAVSAYLFSISPFATHLKHPLVLIGTFAVLGVLTNATLLAPSHERHKARILASSDTTDSAHTNISRKHLLLAATAIAKGAFVASTVALSPALLTRVALDAGVVVAAISFVASTAKSDHYINVGGPLLAGLSVTTLEIVGPLILPAASLGLPLYQIACVYGGIAWFSYCVLRDTGKMVANGEKVQNGTKERDIVNEALRLYLDIMNVF</sequence>
<keyword evidence="2 6" id="KW-0812">Transmembrane</keyword>